<accession>A0A6M0LJS0</accession>
<dbReference type="CDD" id="cd04665">
    <property type="entry name" value="NUDIX_RppH"/>
    <property type="match status" value="1"/>
</dbReference>
<reference evidence="4 5" key="1">
    <citation type="submission" date="2019-09" db="EMBL/GenBank/DDBJ databases">
        <authorList>
            <person name="Pidcock S.E."/>
            <person name="Huws S.A."/>
        </authorList>
    </citation>
    <scope>NUCLEOTIDE SEQUENCE [LARGE SCALE GENOMIC DNA]</scope>
    <source>
        <strain evidence="4 5">MZ8</strain>
    </source>
</reference>
<feature type="domain" description="Nudix hydrolase" evidence="3">
    <location>
        <begin position="16"/>
        <end position="145"/>
    </location>
</feature>
<dbReference type="PANTHER" id="PTHR43736:SF1">
    <property type="entry name" value="DIHYDRONEOPTERIN TRIPHOSPHATE DIPHOSPHATASE"/>
    <property type="match status" value="1"/>
</dbReference>
<comment type="similarity">
    <text evidence="1">Belongs to the Nudix hydrolase family.</text>
</comment>
<sequence length="145" mass="16906">MERQTTEVKFYDSVEDSLLKFAVIIAKKDGKWVLCKHRDRNTYEVPGGHREPGETIMDTAKRELYEETGAIKYSIKPICVYSVTAPDNFDGVETFGGLFYADIQELETELHSEIEKVFLFDDLPDQWTYPLIQPKLLEEFYRRGI</sequence>
<name>A0A6M0LJS0_PSEXY</name>
<organism evidence="4 5">
    <name type="scientific">Pseudobutyrivibrio xylanivorans</name>
    <dbReference type="NCBI Taxonomy" id="185007"/>
    <lineage>
        <taxon>Bacteria</taxon>
        <taxon>Bacillati</taxon>
        <taxon>Bacillota</taxon>
        <taxon>Clostridia</taxon>
        <taxon>Lachnospirales</taxon>
        <taxon>Lachnospiraceae</taxon>
        <taxon>Pseudobutyrivibrio</taxon>
    </lineage>
</organism>
<dbReference type="InterPro" id="IPR015797">
    <property type="entry name" value="NUDIX_hydrolase-like_dom_sf"/>
</dbReference>
<dbReference type="InterPro" id="IPR020084">
    <property type="entry name" value="NUDIX_hydrolase_CS"/>
</dbReference>
<protein>
    <submittedName>
        <fullName evidence="4">NUDIX domain-containing protein</fullName>
    </submittedName>
</protein>
<evidence type="ECO:0000313" key="5">
    <source>
        <dbReference type="Proteomes" id="UP000473091"/>
    </source>
</evidence>
<evidence type="ECO:0000259" key="3">
    <source>
        <dbReference type="PROSITE" id="PS51462"/>
    </source>
</evidence>
<evidence type="ECO:0000313" key="4">
    <source>
        <dbReference type="EMBL" id="NEX02772.1"/>
    </source>
</evidence>
<dbReference type="InterPro" id="IPR014078">
    <property type="entry name" value="Nudix_YtkD"/>
</dbReference>
<dbReference type="SUPFAM" id="SSF55811">
    <property type="entry name" value="Nudix"/>
    <property type="match status" value="1"/>
</dbReference>
<gene>
    <name evidence="4" type="ORF">F0Q01_12865</name>
</gene>
<evidence type="ECO:0000256" key="1">
    <source>
        <dbReference type="ARBA" id="ARBA00005582"/>
    </source>
</evidence>
<dbReference type="Gene3D" id="3.90.79.10">
    <property type="entry name" value="Nucleoside Triphosphate Pyrophosphohydrolase"/>
    <property type="match status" value="1"/>
</dbReference>
<comment type="caution">
    <text evidence="4">The sequence shown here is derived from an EMBL/GenBank/DDBJ whole genome shotgun (WGS) entry which is preliminary data.</text>
</comment>
<dbReference type="PROSITE" id="PS51462">
    <property type="entry name" value="NUDIX"/>
    <property type="match status" value="1"/>
</dbReference>
<dbReference type="Pfam" id="PF00293">
    <property type="entry name" value="NUDIX"/>
    <property type="match status" value="1"/>
</dbReference>
<dbReference type="EMBL" id="VTVE01000005">
    <property type="protein sequence ID" value="NEX02772.1"/>
    <property type="molecule type" value="Genomic_DNA"/>
</dbReference>
<dbReference type="GO" id="GO:0016787">
    <property type="term" value="F:hydrolase activity"/>
    <property type="evidence" value="ECO:0007669"/>
    <property type="project" value="UniProtKB-KW"/>
</dbReference>
<reference evidence="4 5" key="2">
    <citation type="submission" date="2020-03" db="EMBL/GenBank/DDBJ databases">
        <title>Investigating the evolutionary divergence of the Butyrivibrio group.</title>
        <authorList>
            <person name="Skvortsov T."/>
            <person name="Santos F.G."/>
            <person name="Ting K.S."/>
            <person name="Creevey C.J."/>
        </authorList>
    </citation>
    <scope>NUCLEOTIDE SEQUENCE [LARGE SCALE GENOMIC DNA]</scope>
    <source>
        <strain evidence="4 5">MZ8</strain>
    </source>
</reference>
<dbReference type="PANTHER" id="PTHR43736">
    <property type="entry name" value="ADP-RIBOSE PYROPHOSPHATASE"/>
    <property type="match status" value="1"/>
</dbReference>
<dbReference type="Proteomes" id="UP000473091">
    <property type="component" value="Unassembled WGS sequence"/>
</dbReference>
<proteinExistence type="inferred from homology"/>
<evidence type="ECO:0000256" key="2">
    <source>
        <dbReference type="ARBA" id="ARBA00022801"/>
    </source>
</evidence>
<keyword evidence="2" id="KW-0378">Hydrolase</keyword>
<dbReference type="AlphaFoldDB" id="A0A6M0LJS0"/>
<dbReference type="RefSeq" id="WP_090154931.1">
    <property type="nucleotide sequence ID" value="NZ_VTVE01000005.1"/>
</dbReference>
<dbReference type="InterPro" id="IPR000086">
    <property type="entry name" value="NUDIX_hydrolase_dom"/>
</dbReference>
<dbReference type="PROSITE" id="PS00893">
    <property type="entry name" value="NUDIX_BOX"/>
    <property type="match status" value="1"/>
</dbReference>